<dbReference type="AlphaFoldDB" id="A0A1G6G5X5"/>
<reference evidence="1 2" key="1">
    <citation type="submission" date="2016-10" db="EMBL/GenBank/DDBJ databases">
        <authorList>
            <person name="de Groot N.N."/>
        </authorList>
    </citation>
    <scope>NUCLEOTIDE SEQUENCE [LARGE SCALE GENOMIC DNA]</scope>
    <source>
        <strain evidence="1 2">NLAE-zl-C500</strain>
    </source>
</reference>
<dbReference type="EMBL" id="FMYE01000018">
    <property type="protein sequence ID" value="SDB77195.1"/>
    <property type="molecule type" value="Genomic_DNA"/>
</dbReference>
<gene>
    <name evidence="1" type="ORF">SAMN05192581_101862</name>
</gene>
<sequence length="679" mass="77709">MSYGLIYTVPFATLDNVPCVVEIEKKDYTGKSKELTPAGDSPFTVDIEDEEFLYTPTRFSTATIRVVGSDYLQSLFSTAYQMYRVTLKVNGLATWCGFIKPELYTQDYVSETFELELECISAMAALEFIDYKQAEENGRVFISLWSLLKKCIASSLGKYNSVCFPYVYAKDSNAYSDGLNILQDMTISEQNFFDEDDKAMTLKEILEEICKLLNWTCVDWRGELYFVDIDHKERYYRYNTDLASEYQIFFPTTIDIQSLGFSGSGHSLDILSGYNKAVIKASNYPIGEIFPEETFNAIVRVVNGYFLPPAQAVTPGIRDEEIILVKQNPTVYKLFEYYLHDSKYLLGAQLYRVCIYTLTRQDDGSYKRSINEFSYDDCIRIITQSQYLTDRTHYEKVKLEANKEMFTFANELPCAAYSGGAFCISGDVAQSNRIDNHYYSSTKGATSSLKLICCLEIGGNYWNGSKWVKTESTFSMSVNPQNTGYTSIENTKTLGMPYKADGYIIELPQNLLTGTIRFTMFTPQVHDSVTAVYIKNFQLSFTKTEDDTETGNSNSDRIYENVVNENYINELEEIEFKITSHNNDGACYSKVIIGDNYLTDNLYSVIEGTTIRPEEHLIRRIIKRYSAPQIKLTQVIKETPDLTPITRLSDNYMVNKRFINTGGTIDYKMNRFECIMIEV</sequence>
<protein>
    <submittedName>
        <fullName evidence="1">Uncharacterized protein</fullName>
    </submittedName>
</protein>
<evidence type="ECO:0000313" key="2">
    <source>
        <dbReference type="Proteomes" id="UP000183670"/>
    </source>
</evidence>
<proteinExistence type="predicted"/>
<name>A0A1G6G5X5_BACOV</name>
<evidence type="ECO:0000313" key="1">
    <source>
        <dbReference type="EMBL" id="SDB77195.1"/>
    </source>
</evidence>
<dbReference type="Proteomes" id="UP000183670">
    <property type="component" value="Unassembled WGS sequence"/>
</dbReference>
<organism evidence="1 2">
    <name type="scientific">Bacteroides ovatus</name>
    <dbReference type="NCBI Taxonomy" id="28116"/>
    <lineage>
        <taxon>Bacteria</taxon>
        <taxon>Pseudomonadati</taxon>
        <taxon>Bacteroidota</taxon>
        <taxon>Bacteroidia</taxon>
        <taxon>Bacteroidales</taxon>
        <taxon>Bacteroidaceae</taxon>
        <taxon>Bacteroides</taxon>
    </lineage>
</organism>
<dbReference type="RefSeq" id="WP_074558130.1">
    <property type="nucleotide sequence ID" value="NZ_FMYE01000018.1"/>
</dbReference>
<accession>A0A1G6G5X5</accession>